<accession>A0ABU1ISE8</accession>
<dbReference type="PROSITE" id="PS00761">
    <property type="entry name" value="SPASE_I_3"/>
    <property type="match status" value="1"/>
</dbReference>
<evidence type="ECO:0000259" key="9">
    <source>
        <dbReference type="Pfam" id="PF10502"/>
    </source>
</evidence>
<dbReference type="EMBL" id="JAVDQG010000007">
    <property type="protein sequence ID" value="MDR6227124.1"/>
    <property type="molecule type" value="Genomic_DNA"/>
</dbReference>
<dbReference type="RefSeq" id="WP_309867950.1">
    <property type="nucleotide sequence ID" value="NZ_JAVDQG010000007.1"/>
</dbReference>
<evidence type="ECO:0000256" key="7">
    <source>
        <dbReference type="RuleBase" id="RU003993"/>
    </source>
</evidence>
<protein>
    <recommendedName>
        <fullName evidence="4 7">Signal peptidase I</fullName>
        <ecNumber evidence="4 7">3.4.21.89</ecNumber>
    </recommendedName>
</protein>
<proteinExistence type="inferred from homology"/>
<gene>
    <name evidence="10" type="ORF">JOE21_003136</name>
</gene>
<dbReference type="PANTHER" id="PTHR43390:SF1">
    <property type="entry name" value="CHLOROPLAST PROCESSING PEPTIDASE"/>
    <property type="match status" value="1"/>
</dbReference>
<dbReference type="Pfam" id="PF10502">
    <property type="entry name" value="Peptidase_S26"/>
    <property type="match status" value="1"/>
</dbReference>
<evidence type="ECO:0000256" key="4">
    <source>
        <dbReference type="ARBA" id="ARBA00013208"/>
    </source>
</evidence>
<keyword evidence="11" id="KW-1185">Reference proteome</keyword>
<evidence type="ECO:0000313" key="11">
    <source>
        <dbReference type="Proteomes" id="UP001185012"/>
    </source>
</evidence>
<keyword evidence="5 7" id="KW-0645">Protease</keyword>
<feature type="transmembrane region" description="Helical" evidence="7">
    <location>
        <begin position="12"/>
        <end position="34"/>
    </location>
</feature>
<dbReference type="InterPro" id="IPR036286">
    <property type="entry name" value="LexA/Signal_pep-like_sf"/>
</dbReference>
<dbReference type="Gene3D" id="2.10.109.10">
    <property type="entry name" value="Umud Fragment, subunit A"/>
    <property type="match status" value="1"/>
</dbReference>
<dbReference type="CDD" id="cd06530">
    <property type="entry name" value="S26_SPase_I"/>
    <property type="match status" value="1"/>
</dbReference>
<keyword evidence="6 7" id="KW-0378">Hydrolase</keyword>
<keyword evidence="7" id="KW-0472">Membrane</keyword>
<comment type="catalytic activity">
    <reaction evidence="1 7">
        <text>Cleavage of hydrophobic, N-terminal signal or leader sequences from secreted and periplasmic proteins.</text>
        <dbReference type="EC" id="3.4.21.89"/>
    </reaction>
</comment>
<dbReference type="InterPro" id="IPR019533">
    <property type="entry name" value="Peptidase_S26"/>
</dbReference>
<evidence type="ECO:0000256" key="1">
    <source>
        <dbReference type="ARBA" id="ARBA00000677"/>
    </source>
</evidence>
<dbReference type="EC" id="3.4.21.89" evidence="4 7"/>
<evidence type="ECO:0000256" key="5">
    <source>
        <dbReference type="ARBA" id="ARBA00022670"/>
    </source>
</evidence>
<dbReference type="PROSITE" id="PS00760">
    <property type="entry name" value="SPASE_I_2"/>
    <property type="match status" value="1"/>
</dbReference>
<feature type="domain" description="Peptidase S26" evidence="9">
    <location>
        <begin position="11"/>
        <end position="160"/>
    </location>
</feature>
<comment type="caution">
    <text evidence="10">The sequence shown here is derived from an EMBL/GenBank/DDBJ whole genome shotgun (WGS) entry which is preliminary data.</text>
</comment>
<evidence type="ECO:0000256" key="2">
    <source>
        <dbReference type="ARBA" id="ARBA00004401"/>
    </source>
</evidence>
<dbReference type="InterPro" id="IPR000223">
    <property type="entry name" value="Pept_S26A_signal_pept_1"/>
</dbReference>
<dbReference type="InterPro" id="IPR019758">
    <property type="entry name" value="Pept_S26A_signal_pept_1_CS"/>
</dbReference>
<sequence length="175" mass="19935">MGKKAKSAAHEWMTALIVAASLMIVIRVFLFAPYQVHGESMYPTFEGEELLIVNKWIYDVREPEYGDIVVFHTAEKRDYIKRVIGKPGDKISIKNGEVFRNGEPLSEPYINQERIRRGMPETVVPPDHLFVLGDNRNHSQDSRQIGAVSMGEVVGRADVQLMPIHQFQLLFSQNP</sequence>
<comment type="subcellular location">
    <subcellularLocation>
        <location evidence="2">Cell membrane</location>
        <topology evidence="2">Single-pass type II membrane protein</topology>
    </subcellularLocation>
    <subcellularLocation>
        <location evidence="8">Membrane</location>
        <topology evidence="8">Single-pass type II membrane protein</topology>
    </subcellularLocation>
</comment>
<dbReference type="InterPro" id="IPR019756">
    <property type="entry name" value="Pept_S26A_signal_pept_1_Ser-AS"/>
</dbReference>
<evidence type="ECO:0000256" key="6">
    <source>
        <dbReference type="ARBA" id="ARBA00022801"/>
    </source>
</evidence>
<keyword evidence="7" id="KW-0812">Transmembrane</keyword>
<dbReference type="PROSITE" id="PS00501">
    <property type="entry name" value="SPASE_I_1"/>
    <property type="match status" value="1"/>
</dbReference>
<evidence type="ECO:0000256" key="8">
    <source>
        <dbReference type="RuleBase" id="RU362042"/>
    </source>
</evidence>
<evidence type="ECO:0000313" key="10">
    <source>
        <dbReference type="EMBL" id="MDR6227124.1"/>
    </source>
</evidence>
<comment type="similarity">
    <text evidence="3 8">Belongs to the peptidase S26 family.</text>
</comment>
<reference evidence="10 11" key="1">
    <citation type="submission" date="2023-07" db="EMBL/GenBank/DDBJ databases">
        <title>Genomic Encyclopedia of Type Strains, Phase IV (KMG-IV): sequencing the most valuable type-strain genomes for metagenomic binning, comparative biology and taxonomic classification.</title>
        <authorList>
            <person name="Goeker M."/>
        </authorList>
    </citation>
    <scope>NUCLEOTIDE SEQUENCE [LARGE SCALE GENOMIC DNA]</scope>
    <source>
        <strain evidence="10 11">DSM 45903</strain>
    </source>
</reference>
<dbReference type="GO" id="GO:0009003">
    <property type="term" value="F:signal peptidase activity"/>
    <property type="evidence" value="ECO:0007669"/>
    <property type="project" value="UniProtKB-EC"/>
</dbReference>
<name>A0ABU1ISE8_9BACL</name>
<dbReference type="PRINTS" id="PR00727">
    <property type="entry name" value="LEADERPTASE"/>
</dbReference>
<organism evidence="10 11">
    <name type="scientific">Desmospora profundinema</name>
    <dbReference type="NCBI Taxonomy" id="1571184"/>
    <lineage>
        <taxon>Bacteria</taxon>
        <taxon>Bacillati</taxon>
        <taxon>Bacillota</taxon>
        <taxon>Bacilli</taxon>
        <taxon>Bacillales</taxon>
        <taxon>Thermoactinomycetaceae</taxon>
        <taxon>Desmospora</taxon>
    </lineage>
</organism>
<dbReference type="NCBIfam" id="TIGR02227">
    <property type="entry name" value="sigpep_I_bact"/>
    <property type="match status" value="1"/>
</dbReference>
<keyword evidence="7" id="KW-1133">Transmembrane helix</keyword>
<dbReference type="Proteomes" id="UP001185012">
    <property type="component" value="Unassembled WGS sequence"/>
</dbReference>
<dbReference type="SUPFAM" id="SSF51306">
    <property type="entry name" value="LexA/Signal peptidase"/>
    <property type="match status" value="1"/>
</dbReference>
<dbReference type="PANTHER" id="PTHR43390">
    <property type="entry name" value="SIGNAL PEPTIDASE I"/>
    <property type="match status" value="1"/>
</dbReference>
<evidence type="ECO:0000256" key="3">
    <source>
        <dbReference type="ARBA" id="ARBA00009370"/>
    </source>
</evidence>
<dbReference type="InterPro" id="IPR019757">
    <property type="entry name" value="Pept_S26A_signal_pept_1_Lys-AS"/>
</dbReference>